<dbReference type="SUPFAM" id="SSF52980">
    <property type="entry name" value="Restriction endonuclease-like"/>
    <property type="match status" value="1"/>
</dbReference>
<dbReference type="PANTHER" id="PTHR30591">
    <property type="entry name" value="RECBCD ENZYME SUBUNIT RECC"/>
    <property type="match status" value="1"/>
</dbReference>
<comment type="similarity">
    <text evidence="10">Belongs to the RecC family.</text>
</comment>
<evidence type="ECO:0000313" key="13">
    <source>
        <dbReference type="EMBL" id="MBP2415736.1"/>
    </source>
</evidence>
<evidence type="ECO:0000256" key="1">
    <source>
        <dbReference type="ARBA" id="ARBA00022722"/>
    </source>
</evidence>
<dbReference type="Proteomes" id="UP000758168">
    <property type="component" value="Unassembled WGS sequence"/>
</dbReference>
<keyword evidence="5 10" id="KW-0347">Helicase</keyword>
<evidence type="ECO:0000256" key="8">
    <source>
        <dbReference type="ARBA" id="ARBA00023125"/>
    </source>
</evidence>
<feature type="domain" description="RecC C-terminal" evidence="12">
    <location>
        <begin position="839"/>
        <end position="1056"/>
    </location>
</feature>
<keyword evidence="7 10" id="KW-0067">ATP-binding</keyword>
<comment type="subunit">
    <text evidence="10">Heterotrimer of RecB, RecC and RecD. All subunits contribute to DNA-binding.</text>
</comment>
<gene>
    <name evidence="10" type="primary">recC</name>
    <name evidence="13" type="ORF">JOF54_000658</name>
</gene>
<evidence type="ECO:0000313" key="14">
    <source>
        <dbReference type="Proteomes" id="UP000758168"/>
    </source>
</evidence>
<dbReference type="InterPro" id="IPR027417">
    <property type="entry name" value="P-loop_NTPase"/>
</dbReference>
<feature type="region of interest" description="Disordered" evidence="11">
    <location>
        <begin position="127"/>
        <end position="151"/>
    </location>
</feature>
<comment type="caution">
    <text evidence="13">The sequence shown here is derived from an EMBL/GenBank/DDBJ whole genome shotgun (WGS) entry which is preliminary data.</text>
</comment>
<dbReference type="SUPFAM" id="SSF52540">
    <property type="entry name" value="P-loop containing nucleoside triphosphate hydrolases"/>
    <property type="match status" value="2"/>
</dbReference>
<dbReference type="EMBL" id="JAGIOB010000001">
    <property type="protein sequence ID" value="MBP2415736.1"/>
    <property type="molecule type" value="Genomic_DNA"/>
</dbReference>
<keyword evidence="2 10" id="KW-0547">Nucleotide-binding</keyword>
<dbReference type="GO" id="GO:0008854">
    <property type="term" value="F:exodeoxyribonuclease V activity"/>
    <property type="evidence" value="ECO:0007669"/>
    <property type="project" value="UniProtKB-EC"/>
</dbReference>
<keyword evidence="9 10" id="KW-0234">DNA repair</keyword>
<keyword evidence="6 10" id="KW-0269">Exonuclease</keyword>
<evidence type="ECO:0000256" key="2">
    <source>
        <dbReference type="ARBA" id="ARBA00022741"/>
    </source>
</evidence>
<dbReference type="PIRSF" id="PIRSF000980">
    <property type="entry name" value="RecC"/>
    <property type="match status" value="1"/>
</dbReference>
<evidence type="ECO:0000256" key="6">
    <source>
        <dbReference type="ARBA" id="ARBA00022839"/>
    </source>
</evidence>
<accession>A0ABS4Z3X0</accession>
<dbReference type="Pfam" id="PF04257">
    <property type="entry name" value="Exonuc_V_gamma"/>
    <property type="match status" value="1"/>
</dbReference>
<dbReference type="InterPro" id="IPR006697">
    <property type="entry name" value="RecC"/>
</dbReference>
<evidence type="ECO:0000256" key="5">
    <source>
        <dbReference type="ARBA" id="ARBA00022806"/>
    </source>
</evidence>
<dbReference type="PANTHER" id="PTHR30591:SF1">
    <property type="entry name" value="RECBCD ENZYME SUBUNIT RECC"/>
    <property type="match status" value="1"/>
</dbReference>
<keyword evidence="3 10" id="KW-0227">DNA damage</keyword>
<reference evidence="13 14" key="1">
    <citation type="submission" date="2021-03" db="EMBL/GenBank/DDBJ databases">
        <title>Sequencing the genomes of 1000 actinobacteria strains.</title>
        <authorList>
            <person name="Klenk H.-P."/>
        </authorList>
    </citation>
    <scope>NUCLEOTIDE SEQUENCE [LARGE SCALE GENOMIC DNA]</scope>
    <source>
        <strain evidence="13 14">DSM 12936</strain>
    </source>
</reference>
<dbReference type="Gene3D" id="1.10.10.990">
    <property type="match status" value="1"/>
</dbReference>
<evidence type="ECO:0000256" key="4">
    <source>
        <dbReference type="ARBA" id="ARBA00022801"/>
    </source>
</evidence>
<dbReference type="InterPro" id="IPR011335">
    <property type="entry name" value="Restrct_endonuc-II-like"/>
</dbReference>
<evidence type="ECO:0000256" key="10">
    <source>
        <dbReference type="HAMAP-Rule" id="MF_01486"/>
    </source>
</evidence>
<dbReference type="RefSeq" id="WP_210052955.1">
    <property type="nucleotide sequence ID" value="NZ_JAGIOB010000001.1"/>
</dbReference>
<comment type="miscellaneous">
    <text evidence="10">In the RecBCD complex, RecB has a slow 3'-5' helicase, an exonuclease activity and loads RecA onto ssDNA, RecD has a fast 5'-3' helicase activity, while RecC stimulates the ATPase and processivity of the RecB helicase and contributes to recognition of the Chi site.</text>
</comment>
<dbReference type="Gene3D" id="3.40.50.10930">
    <property type="match status" value="1"/>
</dbReference>
<evidence type="ECO:0000256" key="11">
    <source>
        <dbReference type="SAM" id="MobiDB-lite"/>
    </source>
</evidence>
<evidence type="ECO:0000256" key="9">
    <source>
        <dbReference type="ARBA" id="ARBA00023204"/>
    </source>
</evidence>
<comment type="function">
    <text evidence="10">A helicase/nuclease that prepares dsDNA breaks (DSB) for recombinational DNA repair. Binds to DSBs and unwinds DNA via a highly rapid and processive ATP-dependent bidirectional helicase activity. Unwinds dsDNA until it encounters a Chi (crossover hotspot instigator) sequence from the 3' direction. Cuts ssDNA a few nucleotides 3' to the Chi site. The properties and activities of the enzyme are changed at Chi. The Chi-altered holoenzyme produces a long 3'-ssDNA overhang and facilitates RecA-binding to the ssDNA for homologous DNA recombination and repair. Holoenzyme degrades any linearized DNA that is unable to undergo homologous recombination. In the holoenzyme this subunit recognizes the wild-type Chi sequence, and when added to isolated RecB increases its ATP-dependent helicase processivity.</text>
</comment>
<evidence type="ECO:0000256" key="3">
    <source>
        <dbReference type="ARBA" id="ARBA00022763"/>
    </source>
</evidence>
<keyword evidence="14" id="KW-1185">Reference proteome</keyword>
<keyword evidence="8 10" id="KW-0238">DNA-binding</keyword>
<dbReference type="Gene3D" id="3.40.50.300">
    <property type="entry name" value="P-loop containing nucleotide triphosphate hydrolases"/>
    <property type="match status" value="2"/>
</dbReference>
<proteinExistence type="inferred from homology"/>
<keyword evidence="1 10" id="KW-0540">Nuclease</keyword>
<organism evidence="13 14">
    <name type="scientific">Microlunatus capsulatus</name>
    <dbReference type="NCBI Taxonomy" id="99117"/>
    <lineage>
        <taxon>Bacteria</taxon>
        <taxon>Bacillati</taxon>
        <taxon>Actinomycetota</taxon>
        <taxon>Actinomycetes</taxon>
        <taxon>Propionibacteriales</taxon>
        <taxon>Propionibacteriaceae</taxon>
        <taxon>Microlunatus</taxon>
    </lineage>
</organism>
<keyword evidence="4 10" id="KW-0378">Hydrolase</keyword>
<dbReference type="NCBIfam" id="TIGR01450">
    <property type="entry name" value="recC"/>
    <property type="match status" value="1"/>
</dbReference>
<evidence type="ECO:0000256" key="7">
    <source>
        <dbReference type="ARBA" id="ARBA00022840"/>
    </source>
</evidence>
<dbReference type="InterPro" id="IPR013986">
    <property type="entry name" value="DExx_box_DNA_helicase_dom_sf"/>
</dbReference>
<dbReference type="Gene3D" id="1.10.10.160">
    <property type="match status" value="1"/>
</dbReference>
<dbReference type="HAMAP" id="MF_01486">
    <property type="entry name" value="RecC"/>
    <property type="match status" value="1"/>
</dbReference>
<dbReference type="Pfam" id="PF17946">
    <property type="entry name" value="RecC_C"/>
    <property type="match status" value="1"/>
</dbReference>
<name>A0ABS4Z3X0_9ACTN</name>
<dbReference type="InterPro" id="IPR041500">
    <property type="entry name" value="RecC_C"/>
</dbReference>
<evidence type="ECO:0000259" key="12">
    <source>
        <dbReference type="Pfam" id="PF17946"/>
    </source>
</evidence>
<sequence length="1141" mass="123693">MSLQIHRAERADHLVAALGALLADPLPDPFATEVVSVPTPGVERWLAQRLAGRLGVGPSGGDGVCAGVDFPPLPRLVERALGTPATQRLEDPWRPQRAVWPLLRVLDEARGEAWAAVLWSYLGDRPGADPRSPEPEAPDAASGADAGRRGRRWSTARQLAGLFAHYAAARPAMVQAWAAGRDVDGEGRPLPPDRAWQAELWRRLRTELDAPSPAERVAAGTTALAADPALSDLPERVSVFGATRLEPQHVAVLAALSAGRDVHLWLPHPSPDLWASLAAAPAHHDLPRRAEDRSDGAARHRLLAYLGRDVRELQLVLQAAGVPLEDHHHAAPTSATPSPRLLQHLQRGIAANQPPAEEADRPALAPDDRSVRLHHSHGPDRQVEVLREVLVGLLADDPTLEPRDILVMCPDIETFAPLVAATFGLDTDEATAEHPGHRLRVRLADRSLRQVNPLLSVLSRLVEMAGSRMESAALLDLCSTPPVARRFGFTGDDLERLRDLVARSGVRWGLDAGHRASFGMAGFGQNTWSAGLDRLLLGVAMDETGQHFLGTALPLDDVDSADVDLVGRLAELVARLGEVTDRCREPQPLAGWVALFRDALELLTAVTPADTWQVAHAQAELGRLTETAGEESMAVLTLAEVNALLAEAFRGRPGRSNFRTGTLTLCTMHPMRSVPHRVVCLLGVDDGVFPRRGRLDGDDVTAVDPRVGDPDPRSEDRQLLLDAVLAAQEHLVVVFAGMDPRTGVDIPPAVPVKELVDAVDLAVRTDDGRPPSAHVTVRHRLQPFDPANFARGGLEPAARRAFSFDTAALRGARASLRERSEPPVVFARAPLPALPDEGPVELAELTRFFRHPLRGLLRARAAVSLYGEDEPPDPEIPADLDGLQRWVVGERMLGLHLQGVELDVLRAAEWRRGDLPPRAFGSRVLDDVTAQVAEVRAAAEPYLGEGPQRVELAGRLGDRLLVGTVTGVHGDDVVQVSYSRLSARHRLQAWVELLALTALRPGRPWRAVSVARRGRSVLGPLDPGWAARVLADLVELQRTGLAEPLPFAAKTSAEYALIRFADRPLAPRMKLLRGVWRDEGDDLYARFFDPPPGGHGPTGLDALLAEPSRSTEERGSLAEPSRFGTLARRVFHPLISNEELG</sequence>
<protein>
    <recommendedName>
        <fullName evidence="10">RecBCD enzyme subunit RecC</fullName>
    </recommendedName>
    <alternativeName>
        <fullName evidence="10">Exonuclease V subunit RecC</fullName>
        <shortName evidence="10">ExoV subunit RecC</shortName>
    </alternativeName>
    <alternativeName>
        <fullName evidence="10">Helicase/nuclease RecBCD subunit RecC</fullName>
    </alternativeName>
</protein>